<dbReference type="InterPro" id="IPR021858">
    <property type="entry name" value="Fun_TF"/>
</dbReference>
<evidence type="ECO:0000256" key="3">
    <source>
        <dbReference type="ARBA" id="ARBA00023015"/>
    </source>
</evidence>
<keyword evidence="5" id="KW-0804">Transcription</keyword>
<evidence type="ECO:0000256" key="6">
    <source>
        <dbReference type="ARBA" id="ARBA00023242"/>
    </source>
</evidence>
<evidence type="ECO:0000256" key="1">
    <source>
        <dbReference type="ARBA" id="ARBA00022723"/>
    </source>
</evidence>
<dbReference type="OrthoDB" id="2593732at2759"/>
<evidence type="ECO:0000313" key="9">
    <source>
        <dbReference type="EMBL" id="OAA48399.1"/>
    </source>
</evidence>
<evidence type="ECO:0000256" key="5">
    <source>
        <dbReference type="ARBA" id="ARBA00023163"/>
    </source>
</evidence>
<dbReference type="PANTHER" id="PTHR36206">
    <property type="entry name" value="ASPERCRYPTIN BIOSYNTHESIS CLUSTER-SPECIFIC TRANSCRIPTION REGULATOR ATNN-RELATED"/>
    <property type="match status" value="1"/>
</dbReference>
<dbReference type="GO" id="GO:0000981">
    <property type="term" value="F:DNA-binding transcription factor activity, RNA polymerase II-specific"/>
    <property type="evidence" value="ECO:0007669"/>
    <property type="project" value="InterPro"/>
</dbReference>
<dbReference type="GO" id="GO:0008270">
    <property type="term" value="F:zinc ion binding"/>
    <property type="evidence" value="ECO:0007669"/>
    <property type="project" value="InterPro"/>
</dbReference>
<dbReference type="SUPFAM" id="SSF57701">
    <property type="entry name" value="Zn2/Cys6 DNA-binding domain"/>
    <property type="match status" value="1"/>
</dbReference>
<dbReference type="InterPro" id="IPR001138">
    <property type="entry name" value="Zn2Cys6_DnaBD"/>
</dbReference>
<keyword evidence="10" id="KW-1185">Reference proteome</keyword>
<dbReference type="AlphaFoldDB" id="A0A167HWB1"/>
<dbReference type="PANTHER" id="PTHR36206:SF4">
    <property type="entry name" value="HYPOTHETICAL CONSERVED PROTEIN (EUROFUNG)-RELATED"/>
    <property type="match status" value="1"/>
</dbReference>
<keyword evidence="6" id="KW-0539">Nucleus</keyword>
<keyword evidence="3" id="KW-0805">Transcription regulation</keyword>
<name>A0A167HWB1_METRR</name>
<evidence type="ECO:0000256" key="2">
    <source>
        <dbReference type="ARBA" id="ARBA00022833"/>
    </source>
</evidence>
<proteinExistence type="predicted"/>
<dbReference type="EMBL" id="AZHC01000004">
    <property type="protein sequence ID" value="OAA48399.1"/>
    <property type="molecule type" value="Genomic_DNA"/>
</dbReference>
<dbReference type="Pfam" id="PF00172">
    <property type="entry name" value="Zn_clus"/>
    <property type="match status" value="1"/>
</dbReference>
<evidence type="ECO:0000313" key="10">
    <source>
        <dbReference type="Proteomes" id="UP000243498"/>
    </source>
</evidence>
<organism evidence="9 10">
    <name type="scientific">Metarhizium rileyi (strain RCEF 4871)</name>
    <name type="common">Nomuraea rileyi</name>
    <dbReference type="NCBI Taxonomy" id="1649241"/>
    <lineage>
        <taxon>Eukaryota</taxon>
        <taxon>Fungi</taxon>
        <taxon>Dikarya</taxon>
        <taxon>Ascomycota</taxon>
        <taxon>Pezizomycotina</taxon>
        <taxon>Sordariomycetes</taxon>
        <taxon>Hypocreomycetidae</taxon>
        <taxon>Hypocreales</taxon>
        <taxon>Clavicipitaceae</taxon>
        <taxon>Metarhizium</taxon>
    </lineage>
</organism>
<dbReference type="Pfam" id="PF11951">
    <property type="entry name" value="Fungal_trans_2"/>
    <property type="match status" value="1"/>
</dbReference>
<dbReference type="CDD" id="cd00067">
    <property type="entry name" value="GAL4"/>
    <property type="match status" value="1"/>
</dbReference>
<dbReference type="STRING" id="1081105.A0A167HWB1"/>
<keyword evidence="1" id="KW-0479">Metal-binding</keyword>
<comment type="caution">
    <text evidence="9">The sequence shown here is derived from an EMBL/GenBank/DDBJ whole genome shotgun (WGS) entry which is preliminary data.</text>
</comment>
<evidence type="ECO:0000256" key="7">
    <source>
        <dbReference type="SAM" id="MobiDB-lite"/>
    </source>
</evidence>
<dbReference type="GO" id="GO:0003677">
    <property type="term" value="F:DNA binding"/>
    <property type="evidence" value="ECO:0007669"/>
    <property type="project" value="UniProtKB-KW"/>
</dbReference>
<evidence type="ECO:0000256" key="4">
    <source>
        <dbReference type="ARBA" id="ARBA00023125"/>
    </source>
</evidence>
<dbReference type="OMA" id="YANIAVH"/>
<evidence type="ECO:0000259" key="8">
    <source>
        <dbReference type="Pfam" id="PF00172"/>
    </source>
</evidence>
<gene>
    <name evidence="9" type="ORF">NOR_01649</name>
</gene>
<keyword evidence="2" id="KW-0862">Zinc</keyword>
<feature type="compositionally biased region" description="Basic and acidic residues" evidence="7">
    <location>
        <begin position="12"/>
        <end position="21"/>
    </location>
</feature>
<protein>
    <submittedName>
        <fullName evidence="9">DNA replication complex GINS protein psf2</fullName>
    </submittedName>
</protein>
<keyword evidence="4" id="KW-0238">DNA-binding</keyword>
<accession>A0A167HWB1</accession>
<feature type="region of interest" description="Disordered" evidence="7">
    <location>
        <begin position="1"/>
        <end position="39"/>
    </location>
</feature>
<dbReference type="InterPro" id="IPR036864">
    <property type="entry name" value="Zn2-C6_fun-type_DNA-bd_sf"/>
</dbReference>
<sequence>MPGDSPASDEQQVEHSPDKKSLMTSFPISKRKRATRAKFAKVRTGRRHVKCDETKPACKNCVKWAGFCGGYEPIRGNSKTSVKQAIVTPPSPEIDGTSSPEELELSLYDYNWQPQITENLSPPESIDSQITPYGYLSCSAQPAGPYFSIPAAYDVFDNRFWVYTLPRLVQSDTAIRHANMAVHALLFAKGPSPGEAVGRDYYGEALACYGLALHEARRATTEQTDLREAVICCMFFVIFETINGDREAAQAHLHSGQKILGELGDGYNSVEAFRKELRNVLRYLAEQAREFQLGGLDQYGDDERGSILDRLMV</sequence>
<feature type="domain" description="Zn(2)-C6 fungal-type" evidence="8">
    <location>
        <begin position="46"/>
        <end position="75"/>
    </location>
</feature>
<dbReference type="Proteomes" id="UP000243498">
    <property type="component" value="Unassembled WGS sequence"/>
</dbReference>
<reference evidence="9 10" key="1">
    <citation type="journal article" date="2016" name="Genome Biol. Evol.">
        <title>Divergent and convergent evolution of fungal pathogenicity.</title>
        <authorList>
            <person name="Shang Y."/>
            <person name="Xiao G."/>
            <person name="Zheng P."/>
            <person name="Cen K."/>
            <person name="Zhan S."/>
            <person name="Wang C."/>
        </authorList>
    </citation>
    <scope>NUCLEOTIDE SEQUENCE [LARGE SCALE GENOMIC DNA]</scope>
    <source>
        <strain evidence="9 10">RCEF 4871</strain>
    </source>
</reference>
<feature type="compositionally biased region" description="Basic residues" evidence="7">
    <location>
        <begin position="29"/>
        <end position="39"/>
    </location>
</feature>
<dbReference type="InterPro" id="IPR052360">
    <property type="entry name" value="Transcr_Regulatory_Proteins"/>
</dbReference>